<dbReference type="Proteomes" id="UP000244810">
    <property type="component" value="Unassembled WGS sequence"/>
</dbReference>
<sequence>MPAFPLTLPLPDGRLRPLVPGDLPALSAQLSDPRVAPWLAAVPQPFTRVEAEALLALAEDPAEGVRVLELEGQPAGCLRIAPALWYWLAPSQGGRGIMTRALGAAITAHVASGGAPLVATVREGNAASEALLLRLGFSRAPRGRRMFFQATGRAEPCQDFHLTPEQWLVLNAPLRESGAFRLRPATARDAGLMALLLPRPGSAGAALWPGAEGIAAFLETHRCRRPSTGLFVIEDDTRRALGLVLLGRETALLVHPVLAGTAQETALRQMVAGIGPSDAAGCNA</sequence>
<dbReference type="GO" id="GO:0016747">
    <property type="term" value="F:acyltransferase activity, transferring groups other than amino-acyl groups"/>
    <property type="evidence" value="ECO:0007669"/>
    <property type="project" value="InterPro"/>
</dbReference>
<dbReference type="Gene3D" id="3.40.630.30">
    <property type="match status" value="1"/>
</dbReference>
<evidence type="ECO:0000313" key="2">
    <source>
        <dbReference type="EMBL" id="PVE49438.1"/>
    </source>
</evidence>
<dbReference type="RefSeq" id="WP_107749942.1">
    <property type="nucleotide sequence ID" value="NZ_QBKF01000001.1"/>
</dbReference>
<dbReference type="PROSITE" id="PS51186">
    <property type="entry name" value="GNAT"/>
    <property type="match status" value="1"/>
</dbReference>
<name>A0A2T7UY35_9RHOB</name>
<evidence type="ECO:0000259" key="1">
    <source>
        <dbReference type="PROSITE" id="PS51186"/>
    </source>
</evidence>
<dbReference type="Pfam" id="PF13302">
    <property type="entry name" value="Acetyltransf_3"/>
    <property type="match status" value="1"/>
</dbReference>
<dbReference type="InterPro" id="IPR016181">
    <property type="entry name" value="Acyl_CoA_acyltransferase"/>
</dbReference>
<feature type="domain" description="N-acetyltransferase" evidence="1">
    <location>
        <begin position="13"/>
        <end position="158"/>
    </location>
</feature>
<comment type="caution">
    <text evidence="2">The sequence shown here is derived from an EMBL/GenBank/DDBJ whole genome shotgun (WGS) entry which is preliminary data.</text>
</comment>
<organism evidence="2 3">
    <name type="scientific">Pararhodobacter aggregans</name>
    <dbReference type="NCBI Taxonomy" id="404875"/>
    <lineage>
        <taxon>Bacteria</taxon>
        <taxon>Pseudomonadati</taxon>
        <taxon>Pseudomonadota</taxon>
        <taxon>Alphaproteobacteria</taxon>
        <taxon>Rhodobacterales</taxon>
        <taxon>Paracoccaceae</taxon>
        <taxon>Pararhodobacter</taxon>
    </lineage>
</organism>
<keyword evidence="3" id="KW-1185">Reference proteome</keyword>
<dbReference type="AlphaFoldDB" id="A0A2T7UY35"/>
<gene>
    <name evidence="2" type="ORF">DDE23_03320</name>
</gene>
<reference evidence="2 3" key="1">
    <citation type="journal article" date="2011" name="Syst. Appl. Microbiol.">
        <title>Defluviimonas denitrificans gen. nov., sp. nov., and Pararhodobacter aggregans gen. nov., sp. nov., non-phototrophic Rhodobacteraceae from the biofilter of a marine aquaculture.</title>
        <authorList>
            <person name="Foesel B.U."/>
            <person name="Drake H.L."/>
            <person name="Schramm A."/>
        </authorList>
    </citation>
    <scope>NUCLEOTIDE SEQUENCE [LARGE SCALE GENOMIC DNA]</scope>
    <source>
        <strain evidence="2 3">D1-19</strain>
    </source>
</reference>
<dbReference type="SUPFAM" id="SSF55729">
    <property type="entry name" value="Acyl-CoA N-acyltransferases (Nat)"/>
    <property type="match status" value="1"/>
</dbReference>
<accession>A0A2T7UY35</accession>
<protein>
    <recommendedName>
        <fullName evidence="1">N-acetyltransferase domain-containing protein</fullName>
    </recommendedName>
</protein>
<dbReference type="InterPro" id="IPR000182">
    <property type="entry name" value="GNAT_dom"/>
</dbReference>
<evidence type="ECO:0000313" key="3">
    <source>
        <dbReference type="Proteomes" id="UP000244810"/>
    </source>
</evidence>
<dbReference type="OrthoDB" id="9804153at2"/>
<dbReference type="EMBL" id="QDDR01000001">
    <property type="protein sequence ID" value="PVE49438.1"/>
    <property type="molecule type" value="Genomic_DNA"/>
</dbReference>
<proteinExistence type="predicted"/>